<feature type="coiled-coil region" evidence="1">
    <location>
        <begin position="100"/>
        <end position="127"/>
    </location>
</feature>
<feature type="region of interest" description="Disordered" evidence="2">
    <location>
        <begin position="384"/>
        <end position="413"/>
    </location>
</feature>
<keyword evidence="4" id="KW-1185">Reference proteome</keyword>
<keyword evidence="1" id="KW-0175">Coiled coil</keyword>
<evidence type="ECO:0000256" key="1">
    <source>
        <dbReference type="SAM" id="Coils"/>
    </source>
</evidence>
<name>A0A653DKM5_CALMS</name>
<feature type="compositionally biased region" description="Basic and acidic residues" evidence="2">
    <location>
        <begin position="384"/>
        <end position="400"/>
    </location>
</feature>
<reference evidence="3 4" key="1">
    <citation type="submission" date="2019-01" db="EMBL/GenBank/DDBJ databases">
        <authorList>
            <person name="Sayadi A."/>
        </authorList>
    </citation>
    <scope>NUCLEOTIDE SEQUENCE [LARGE SCALE GENOMIC DNA]</scope>
</reference>
<dbReference type="Proteomes" id="UP000410492">
    <property type="component" value="Unassembled WGS sequence"/>
</dbReference>
<evidence type="ECO:0000256" key="2">
    <source>
        <dbReference type="SAM" id="MobiDB-lite"/>
    </source>
</evidence>
<dbReference type="AlphaFoldDB" id="A0A653DKM5"/>
<accession>A0A653DKM5</accession>
<organism evidence="3 4">
    <name type="scientific">Callosobruchus maculatus</name>
    <name type="common">Southern cowpea weevil</name>
    <name type="synonym">Pulse bruchid</name>
    <dbReference type="NCBI Taxonomy" id="64391"/>
    <lineage>
        <taxon>Eukaryota</taxon>
        <taxon>Metazoa</taxon>
        <taxon>Ecdysozoa</taxon>
        <taxon>Arthropoda</taxon>
        <taxon>Hexapoda</taxon>
        <taxon>Insecta</taxon>
        <taxon>Pterygota</taxon>
        <taxon>Neoptera</taxon>
        <taxon>Endopterygota</taxon>
        <taxon>Coleoptera</taxon>
        <taxon>Polyphaga</taxon>
        <taxon>Cucujiformia</taxon>
        <taxon>Chrysomeloidea</taxon>
        <taxon>Chrysomelidae</taxon>
        <taxon>Bruchinae</taxon>
        <taxon>Bruchini</taxon>
        <taxon>Callosobruchus</taxon>
    </lineage>
</organism>
<evidence type="ECO:0000313" key="3">
    <source>
        <dbReference type="EMBL" id="VEN60387.1"/>
    </source>
</evidence>
<gene>
    <name evidence="3" type="ORF">CALMAC_LOCUS18102</name>
</gene>
<protein>
    <submittedName>
        <fullName evidence="3">Uncharacterized protein</fullName>
    </submittedName>
</protein>
<dbReference type="OrthoDB" id="538223at2759"/>
<proteinExistence type="predicted"/>
<sequence length="590" mass="67756">MEEKDTGIQNIATVYETIFLFLKNQNLFKTSKALTKECQSYGIDIPNVSGKVFFRTYQKSGIVGKPTKSFIDKRIVLETFSQMDTTKMKKDVKKPCSLNCDLLRNKFNQLQEEYKKLLAVTSELTNALQMNIMGQAQNVNYVLEECRNIYPSLFETQAGNSKSGFWECSEEIIESQVSHGEEGVVTQVFEKSEPECVYSDVPELNLDFCQHKESASSSNHISPHTALTTPLTQREIRSILESILKRVLSVLEQNEQVNDGDGRYDCCDTSQTCNDCKNEISKMLNRVVLKVLESPRCKTSNRRSPIRCNSASTASCRVKLDLKSHSATTENKVEEEYHIKVPSDVENKAANVLGSKEDKDNESNGRHLLSREQTERIFSMIPEDVRGDQDRHKQNIDHQSNDMPAPHSNNNLLKNEQNEVHPLNSPMPHCSKRACNQEELPKNLNSQKICVEQRSPRESSQNLNSKRIKEPVFRYFSYAKTPMCYLEHCRLLQDGNRNCRCMKCVPGQSRYYCGCYDIISREIDEEVSDICKEQTSIRTNYFKNIHRRREIGIPPILEQYIYGSKCSLCEDMICKCAFESRPKLRRTPPE</sequence>
<dbReference type="EMBL" id="CAACVG010012492">
    <property type="protein sequence ID" value="VEN60387.1"/>
    <property type="molecule type" value="Genomic_DNA"/>
</dbReference>
<feature type="compositionally biased region" description="Polar residues" evidence="2">
    <location>
        <begin position="401"/>
        <end position="413"/>
    </location>
</feature>
<evidence type="ECO:0000313" key="4">
    <source>
        <dbReference type="Proteomes" id="UP000410492"/>
    </source>
</evidence>